<name>A0A3B0V9Q9_9ZZZZ</name>
<dbReference type="Pfam" id="PF05643">
    <property type="entry name" value="GNA1162-like"/>
    <property type="match status" value="1"/>
</dbReference>
<dbReference type="Gene3D" id="3.40.50.10610">
    <property type="entry name" value="ABC-type transport auxiliary lipoprotein component"/>
    <property type="match status" value="1"/>
</dbReference>
<gene>
    <name evidence="1" type="ORF">MNBD_DELTA02-534</name>
</gene>
<dbReference type="EMBL" id="UOEZ01000048">
    <property type="protein sequence ID" value="VAW37063.1"/>
    <property type="molecule type" value="Genomic_DNA"/>
</dbReference>
<evidence type="ECO:0008006" key="2">
    <source>
        <dbReference type="Google" id="ProtNLM"/>
    </source>
</evidence>
<proteinExistence type="predicted"/>
<evidence type="ECO:0000313" key="1">
    <source>
        <dbReference type="EMBL" id="VAW37063.1"/>
    </source>
</evidence>
<dbReference type="PROSITE" id="PS51257">
    <property type="entry name" value="PROKAR_LIPOPROTEIN"/>
    <property type="match status" value="1"/>
</dbReference>
<dbReference type="AlphaFoldDB" id="A0A3B0V9Q9"/>
<accession>A0A3B0V9Q9</accession>
<organism evidence="1">
    <name type="scientific">hydrothermal vent metagenome</name>
    <dbReference type="NCBI Taxonomy" id="652676"/>
    <lineage>
        <taxon>unclassified sequences</taxon>
        <taxon>metagenomes</taxon>
        <taxon>ecological metagenomes</taxon>
    </lineage>
</organism>
<sequence>MKKIIIFVFSILILAGCAHPVKHKLYKRYSSVRPRTIAVLPVGGDVSSYRVKSFFRSSAIESLKARGYEVLDTDTTDAVFLKELRKKSERMTTANLAALLPADAVLYIYITDFDKDKVLGYASLSFGARFKLISRSGKLLWKGKHKSKETGLGFDKKALELGVLDTYEARIERLVDNVVSTLPGPGVVKAAGAKEKEEEKKEFFQWLP</sequence>
<dbReference type="InterPro" id="IPR008517">
    <property type="entry name" value="GNA1162-like"/>
</dbReference>
<reference evidence="1" key="1">
    <citation type="submission" date="2018-06" db="EMBL/GenBank/DDBJ databases">
        <authorList>
            <person name="Zhirakovskaya E."/>
        </authorList>
    </citation>
    <scope>NUCLEOTIDE SEQUENCE</scope>
</reference>
<protein>
    <recommendedName>
        <fullName evidence="2">Lipoprotein</fullName>
    </recommendedName>
</protein>